<name>A0A803MBS2_CHEQI</name>
<dbReference type="KEGG" id="cqi:110713683"/>
<gene>
    <name evidence="3" type="primary">LOC110713683</name>
</gene>
<evidence type="ECO:0000256" key="1">
    <source>
        <dbReference type="SAM" id="Phobius"/>
    </source>
</evidence>
<dbReference type="RefSeq" id="XP_021747832.1">
    <property type="nucleotide sequence ID" value="XM_021892140.1"/>
</dbReference>
<keyword evidence="1" id="KW-0472">Membrane</keyword>
<protein>
    <submittedName>
        <fullName evidence="3">Uncharacterized protein</fullName>
    </submittedName>
</protein>
<proteinExistence type="predicted"/>
<evidence type="ECO:0000256" key="2">
    <source>
        <dbReference type="SAM" id="SignalP"/>
    </source>
</evidence>
<keyword evidence="4" id="KW-1185">Reference proteome</keyword>
<dbReference type="AlphaFoldDB" id="A0A803MBS2"/>
<dbReference type="PANTHER" id="PTHR36336:SF1">
    <property type="entry name" value="OS09G0560400 PROTEIN"/>
    <property type="match status" value="1"/>
</dbReference>
<keyword evidence="2" id="KW-0732">Signal</keyword>
<keyword evidence="1" id="KW-0812">Transmembrane</keyword>
<dbReference type="OrthoDB" id="2019675at2759"/>
<sequence>MASMVNCSSAIHIQFPRSFLVALILFSSLLQLSLSHQLGTNEEEEGFGRRKLLGFKEKPDGSNTTFECSPSGPCVSCQYSEKKDDKYRCSETGYRIPFKCIKVGDVKKETIGNVPQNGQSTQEVSVNADNVATKHRTLATDKSSNQKGEPLEYVTYRSCIQGVNEEKLSVLGFEVLILGLLLVSGSFVFIRRKKTVAMAGVGNARVQSNSRF</sequence>
<dbReference type="Gramene" id="AUR62026539-RA">
    <property type="protein sequence ID" value="AUR62026539-RA:cds"/>
    <property type="gene ID" value="AUR62026539"/>
</dbReference>
<dbReference type="GeneID" id="110713683"/>
<feature type="transmembrane region" description="Helical" evidence="1">
    <location>
        <begin position="168"/>
        <end position="190"/>
    </location>
</feature>
<reference evidence="3" key="1">
    <citation type="journal article" date="2017" name="Nature">
        <title>The genome of Chenopodium quinoa.</title>
        <authorList>
            <person name="Jarvis D.E."/>
            <person name="Ho Y.S."/>
            <person name="Lightfoot D.J."/>
            <person name="Schmoeckel S.M."/>
            <person name="Li B."/>
            <person name="Borm T.J.A."/>
            <person name="Ohyanagi H."/>
            <person name="Mineta K."/>
            <person name="Michell C.T."/>
            <person name="Saber N."/>
            <person name="Kharbatia N.M."/>
            <person name="Rupper R.R."/>
            <person name="Sharp A.R."/>
            <person name="Dally N."/>
            <person name="Boughton B.A."/>
            <person name="Woo Y.H."/>
            <person name="Gao G."/>
            <person name="Schijlen E.G.W.M."/>
            <person name="Guo X."/>
            <person name="Momin A.A."/>
            <person name="Negrao S."/>
            <person name="Al-Babili S."/>
            <person name="Gehring C."/>
            <person name="Roessner U."/>
            <person name="Jung C."/>
            <person name="Murphy K."/>
            <person name="Arold S.T."/>
            <person name="Gojobori T."/>
            <person name="van der Linden C.G."/>
            <person name="van Loo E.N."/>
            <person name="Jellen E.N."/>
            <person name="Maughan P.J."/>
            <person name="Tester M."/>
        </authorList>
    </citation>
    <scope>NUCLEOTIDE SEQUENCE [LARGE SCALE GENOMIC DNA]</scope>
    <source>
        <strain evidence="3">cv. PI 614886</strain>
    </source>
</reference>
<feature type="chain" id="PRO_5031303843" evidence="2">
    <location>
        <begin position="36"/>
        <end position="212"/>
    </location>
</feature>
<dbReference type="Proteomes" id="UP000596660">
    <property type="component" value="Unplaced"/>
</dbReference>
<dbReference type="OMA" id="CIPPVNE"/>
<reference evidence="3" key="2">
    <citation type="submission" date="2021-03" db="UniProtKB">
        <authorList>
            <consortium name="EnsemblPlants"/>
        </authorList>
    </citation>
    <scope>IDENTIFICATION</scope>
</reference>
<dbReference type="PANTHER" id="PTHR36336">
    <property type="entry name" value="OS09G0560400 PROTEIN"/>
    <property type="match status" value="1"/>
</dbReference>
<evidence type="ECO:0000313" key="4">
    <source>
        <dbReference type="Proteomes" id="UP000596660"/>
    </source>
</evidence>
<dbReference type="EnsemblPlants" id="AUR62026539-RA">
    <property type="protein sequence ID" value="AUR62026539-RA:cds"/>
    <property type="gene ID" value="AUR62026539"/>
</dbReference>
<organism evidence="3 4">
    <name type="scientific">Chenopodium quinoa</name>
    <name type="common">Quinoa</name>
    <dbReference type="NCBI Taxonomy" id="63459"/>
    <lineage>
        <taxon>Eukaryota</taxon>
        <taxon>Viridiplantae</taxon>
        <taxon>Streptophyta</taxon>
        <taxon>Embryophyta</taxon>
        <taxon>Tracheophyta</taxon>
        <taxon>Spermatophyta</taxon>
        <taxon>Magnoliopsida</taxon>
        <taxon>eudicotyledons</taxon>
        <taxon>Gunneridae</taxon>
        <taxon>Pentapetalae</taxon>
        <taxon>Caryophyllales</taxon>
        <taxon>Chenopodiaceae</taxon>
        <taxon>Chenopodioideae</taxon>
        <taxon>Atripliceae</taxon>
        <taxon>Chenopodium</taxon>
    </lineage>
</organism>
<evidence type="ECO:0000313" key="3">
    <source>
        <dbReference type="EnsemblPlants" id="AUR62026539-RA:cds"/>
    </source>
</evidence>
<accession>A0A803MBS2</accession>
<keyword evidence="1" id="KW-1133">Transmembrane helix</keyword>
<feature type="signal peptide" evidence="2">
    <location>
        <begin position="1"/>
        <end position="35"/>
    </location>
</feature>